<dbReference type="SUPFAM" id="SSF81324">
    <property type="entry name" value="Voltage-gated potassium channels"/>
    <property type="match status" value="1"/>
</dbReference>
<dbReference type="Pfam" id="PF07885">
    <property type="entry name" value="Ion_trans_2"/>
    <property type="match status" value="1"/>
</dbReference>
<feature type="domain" description="Potassium channel" evidence="2">
    <location>
        <begin position="34"/>
        <end position="87"/>
    </location>
</feature>
<dbReference type="AlphaFoldDB" id="A0A2P4X0U3"/>
<feature type="non-terminal residue" evidence="3">
    <location>
        <position position="234"/>
    </location>
</feature>
<dbReference type="EMBL" id="NCKW01020006">
    <property type="protein sequence ID" value="POM59154.1"/>
    <property type="molecule type" value="Genomic_DNA"/>
</dbReference>
<comment type="caution">
    <text evidence="3">The sequence shown here is derived from an EMBL/GenBank/DDBJ whole genome shotgun (WGS) entry which is preliminary data.</text>
</comment>
<keyword evidence="5" id="KW-1185">Reference proteome</keyword>
<evidence type="ECO:0000313" key="5">
    <source>
        <dbReference type="Proteomes" id="UP000237271"/>
    </source>
</evidence>
<protein>
    <recommendedName>
        <fullName evidence="2">Potassium channel domain-containing protein</fullName>
    </recommendedName>
</protein>
<reference evidence="3" key="2">
    <citation type="submission" date="2017-04" db="EMBL/GenBank/DDBJ databases">
        <authorList>
            <person name="Ali S."/>
            <person name="Shao J."/>
            <person name="Larry D.J."/>
            <person name="Kronmiller B."/>
            <person name="Shen D."/>
            <person name="Strem M.D."/>
            <person name="Melnick R.L."/>
            <person name="Guiltinan M.J."/>
            <person name="Tyler B.M."/>
            <person name="Meinhardt L.W."/>
            <person name="Bailey B.A."/>
        </authorList>
    </citation>
    <scope>NUCLEOTIDE SEQUENCE</scope>
    <source>
        <strain evidence="3">Sbr112.9</strain>
        <tissue evidence="3">Mycelia</tissue>
    </source>
</reference>
<proteinExistence type="predicted"/>
<organism evidence="3 5">
    <name type="scientific">Phytophthora palmivora</name>
    <dbReference type="NCBI Taxonomy" id="4796"/>
    <lineage>
        <taxon>Eukaryota</taxon>
        <taxon>Sar</taxon>
        <taxon>Stramenopiles</taxon>
        <taxon>Oomycota</taxon>
        <taxon>Peronosporomycetes</taxon>
        <taxon>Peronosporales</taxon>
        <taxon>Peronosporaceae</taxon>
        <taxon>Phytophthora</taxon>
    </lineage>
</organism>
<dbReference type="InterPro" id="IPR013099">
    <property type="entry name" value="K_chnl_dom"/>
</dbReference>
<evidence type="ECO:0000256" key="1">
    <source>
        <dbReference type="SAM" id="Phobius"/>
    </source>
</evidence>
<dbReference type="Proteomes" id="UP000237271">
    <property type="component" value="Unassembled WGS sequence"/>
</dbReference>
<feature type="transmembrane region" description="Helical" evidence="1">
    <location>
        <begin position="66"/>
        <end position="91"/>
    </location>
</feature>
<gene>
    <name evidence="4" type="ORF">PHPALM_11264</name>
    <name evidence="3" type="ORF">PHPALM_36103</name>
</gene>
<accession>A0A2P4X0U3</accession>
<keyword evidence="1" id="KW-1133">Transmembrane helix</keyword>
<evidence type="ECO:0000313" key="4">
    <source>
        <dbReference type="EMBL" id="POM72082.1"/>
    </source>
</evidence>
<dbReference type="EMBL" id="NCKW01006318">
    <property type="protein sequence ID" value="POM72082.1"/>
    <property type="molecule type" value="Genomic_DNA"/>
</dbReference>
<keyword evidence="1" id="KW-0812">Transmembrane</keyword>
<name>A0A2P4X0U3_9STRA</name>
<reference evidence="3 5" key="1">
    <citation type="journal article" date="2017" name="Genome Biol. Evol.">
        <title>Phytophthora megakarya and P. palmivora, closely related causal agents of cacao black pod rot, underwent increases in genome sizes and gene numbers by different mechanisms.</title>
        <authorList>
            <person name="Ali S.S."/>
            <person name="Shao J."/>
            <person name="Lary D.J."/>
            <person name="Kronmiller B."/>
            <person name="Shen D."/>
            <person name="Strem M.D."/>
            <person name="Amoako-Attah I."/>
            <person name="Akrofi A.Y."/>
            <person name="Begoude B.A."/>
            <person name="Ten Hoopen G.M."/>
            <person name="Coulibaly K."/>
            <person name="Kebe B.I."/>
            <person name="Melnick R.L."/>
            <person name="Guiltinan M.J."/>
            <person name="Tyler B.M."/>
            <person name="Meinhardt L.W."/>
            <person name="Bailey B.A."/>
        </authorList>
    </citation>
    <scope>NUCLEOTIDE SEQUENCE [LARGE SCALE GENOMIC DNA]</scope>
    <source>
        <strain evidence="5">sbr112.9</strain>
        <strain evidence="3">Sbr112.9</strain>
    </source>
</reference>
<dbReference type="OrthoDB" id="129433at2759"/>
<sequence length="234" mass="26303">MWWNKNVLTPELAAGLPDGKRILIQDKVPTIITDMIHSTWLSYTTLTSVGFGDLTARTAIGKFFDVFVIIVATIYSAMPLSLVGTQFYSLYEKHMEKMVVKQGGSSISWRTKSTITVVAQYKQTMKHLSARKPEVFTLSNEHLMIAHEFENMKRTMLNVQRTLEAVTSSSLEVIQRKSSITKGVKASVTSRRSVTGAPQRSPVRIDQSIEQKSFAIMDTLLQFSQVVEKLQEAP</sequence>
<evidence type="ECO:0000313" key="3">
    <source>
        <dbReference type="EMBL" id="POM59154.1"/>
    </source>
</evidence>
<dbReference type="Gene3D" id="1.10.287.70">
    <property type="match status" value="1"/>
</dbReference>
<evidence type="ECO:0000259" key="2">
    <source>
        <dbReference type="Pfam" id="PF07885"/>
    </source>
</evidence>
<keyword evidence="1" id="KW-0472">Membrane</keyword>